<dbReference type="Proteomes" id="UP001404104">
    <property type="component" value="Unassembled WGS sequence"/>
</dbReference>
<dbReference type="InterPro" id="IPR047111">
    <property type="entry name" value="YbaP-like"/>
</dbReference>
<proteinExistence type="predicted"/>
<dbReference type="InterPro" id="IPR002816">
    <property type="entry name" value="TraB/PrgY/GumN_fam"/>
</dbReference>
<dbReference type="PROSITE" id="PS51257">
    <property type="entry name" value="PROKAR_LIPOPROTEIN"/>
    <property type="match status" value="1"/>
</dbReference>
<sequence>MIRLLGLVAALLLASCGPRATDARPAMWRVSDADTEIWLLGTIHALPPRVAWETPAVARAIAGADTLVTEIPAGDTATFERVAQGSGLPPLVERVAPAQRAAAAGYGARLDGLKTWAAAVTIAAGPMQAAGASAEHGLEGALAARFAGRRRVALETQAGQLALFDTLPEAAQRVLLARAIDDPAGYAQTLAAWRAGDVRTLAADFERAFAGAPVLQQVLVTRRNARWSAWIARRMAAPGRVLVAVGAGHLVGRQSVVAMLRAWGLKVERVQ</sequence>
<gene>
    <name evidence="2" type="ORF">ABC969_05355</name>
</gene>
<reference evidence="2 3" key="1">
    <citation type="submission" date="2024-05" db="EMBL/GenBank/DDBJ databases">
        <authorList>
            <person name="Liu Q."/>
            <person name="Xin Y.-H."/>
        </authorList>
    </citation>
    <scope>NUCLEOTIDE SEQUENCE [LARGE SCALE GENOMIC DNA]</scope>
    <source>
        <strain evidence="2 3">CGMCC 1.15349</strain>
    </source>
</reference>
<protein>
    <submittedName>
        <fullName evidence="2">TraB/GumN family protein</fullName>
    </submittedName>
</protein>
<keyword evidence="1" id="KW-0732">Signal</keyword>
<evidence type="ECO:0000256" key="1">
    <source>
        <dbReference type="SAM" id="SignalP"/>
    </source>
</evidence>
<feature type="signal peptide" evidence="1">
    <location>
        <begin position="1"/>
        <end position="20"/>
    </location>
</feature>
<evidence type="ECO:0000313" key="2">
    <source>
        <dbReference type="EMBL" id="MEN2785846.1"/>
    </source>
</evidence>
<comment type="caution">
    <text evidence="2">The sequence shown here is derived from an EMBL/GenBank/DDBJ whole genome shotgun (WGS) entry which is preliminary data.</text>
</comment>
<dbReference type="RefSeq" id="WP_345863482.1">
    <property type="nucleotide sequence ID" value="NZ_JBDIMF010000001.1"/>
</dbReference>
<dbReference type="PANTHER" id="PTHR40590:SF1">
    <property type="entry name" value="CYTOPLASMIC PROTEIN"/>
    <property type="match status" value="1"/>
</dbReference>
<dbReference type="EMBL" id="JBDIMF010000001">
    <property type="protein sequence ID" value="MEN2785846.1"/>
    <property type="molecule type" value="Genomic_DNA"/>
</dbReference>
<keyword evidence="3" id="KW-1185">Reference proteome</keyword>
<feature type="chain" id="PRO_5045059169" evidence="1">
    <location>
        <begin position="21"/>
        <end position="271"/>
    </location>
</feature>
<accession>A0ABU9XT33</accession>
<organism evidence="2 3">
    <name type="scientific">Sphingomonas qilianensis</name>
    <dbReference type="NCBI Taxonomy" id="1736690"/>
    <lineage>
        <taxon>Bacteria</taxon>
        <taxon>Pseudomonadati</taxon>
        <taxon>Pseudomonadota</taxon>
        <taxon>Alphaproteobacteria</taxon>
        <taxon>Sphingomonadales</taxon>
        <taxon>Sphingomonadaceae</taxon>
        <taxon>Sphingomonas</taxon>
    </lineage>
</organism>
<name>A0ABU9XT33_9SPHN</name>
<dbReference type="Pfam" id="PF01963">
    <property type="entry name" value="TraB_PrgY_gumN"/>
    <property type="match status" value="1"/>
</dbReference>
<dbReference type="PANTHER" id="PTHR40590">
    <property type="entry name" value="CYTOPLASMIC PROTEIN-RELATED"/>
    <property type="match status" value="1"/>
</dbReference>
<evidence type="ECO:0000313" key="3">
    <source>
        <dbReference type="Proteomes" id="UP001404104"/>
    </source>
</evidence>
<dbReference type="CDD" id="cd14789">
    <property type="entry name" value="Tiki"/>
    <property type="match status" value="1"/>
</dbReference>